<reference evidence="9" key="1">
    <citation type="journal article" date="2018" name="Nat. Microbiol.">
        <title>Leveraging single-cell genomics to expand the fungal tree of life.</title>
        <authorList>
            <person name="Ahrendt S.R."/>
            <person name="Quandt C.A."/>
            <person name="Ciobanu D."/>
            <person name="Clum A."/>
            <person name="Salamov A."/>
            <person name="Andreopoulos B."/>
            <person name="Cheng J.F."/>
            <person name="Woyke T."/>
            <person name="Pelin A."/>
            <person name="Henrissat B."/>
            <person name="Reynolds N.K."/>
            <person name="Benny G.L."/>
            <person name="Smith M.E."/>
            <person name="James T.Y."/>
            <person name="Grigoriev I.V."/>
        </authorList>
    </citation>
    <scope>NUCLEOTIDE SEQUENCE [LARGE SCALE GENOMIC DNA]</scope>
</reference>
<dbReference type="GO" id="GO:0070628">
    <property type="term" value="F:proteasome binding"/>
    <property type="evidence" value="ECO:0007669"/>
    <property type="project" value="TreeGrafter"/>
</dbReference>
<dbReference type="Pfam" id="PF00443">
    <property type="entry name" value="UCH"/>
    <property type="match status" value="1"/>
</dbReference>
<dbReference type="Proteomes" id="UP000267251">
    <property type="component" value="Unassembled WGS sequence"/>
</dbReference>
<evidence type="ECO:0000256" key="6">
    <source>
        <dbReference type="ARBA" id="ARBA00022807"/>
    </source>
</evidence>
<keyword evidence="4" id="KW-0833">Ubl conjugation pathway</keyword>
<protein>
    <recommendedName>
        <fullName evidence="2">ubiquitinyl hydrolase 1</fullName>
        <ecNumber evidence="2">3.4.19.12</ecNumber>
    </recommendedName>
</protein>
<evidence type="ECO:0000256" key="2">
    <source>
        <dbReference type="ARBA" id="ARBA00012759"/>
    </source>
</evidence>
<dbReference type="InterPro" id="IPR028889">
    <property type="entry name" value="USP"/>
</dbReference>
<dbReference type="OrthoDB" id="333239at2759"/>
<dbReference type="GO" id="GO:0061136">
    <property type="term" value="P:regulation of proteasomal protein catabolic process"/>
    <property type="evidence" value="ECO:0007669"/>
    <property type="project" value="TreeGrafter"/>
</dbReference>
<keyword evidence="6" id="KW-0788">Thiol protease</keyword>
<dbReference type="InterPro" id="IPR044635">
    <property type="entry name" value="UBP14-like"/>
</dbReference>
<evidence type="ECO:0000256" key="1">
    <source>
        <dbReference type="ARBA" id="ARBA00000707"/>
    </source>
</evidence>
<dbReference type="InterPro" id="IPR001394">
    <property type="entry name" value="Peptidase_C19_UCH"/>
</dbReference>
<evidence type="ECO:0000313" key="8">
    <source>
        <dbReference type="EMBL" id="RKP14093.1"/>
    </source>
</evidence>
<dbReference type="EC" id="3.4.19.12" evidence="2"/>
<name>A0A4P9Y579_9FUNG</name>
<evidence type="ECO:0000259" key="7">
    <source>
        <dbReference type="PROSITE" id="PS50235"/>
    </source>
</evidence>
<keyword evidence="3" id="KW-0645">Protease</keyword>
<dbReference type="AlphaFoldDB" id="A0A4P9Y579"/>
<dbReference type="PANTHER" id="PTHR43982">
    <property type="entry name" value="UBIQUITIN CARBOXYL-TERMINAL HYDROLASE"/>
    <property type="match status" value="1"/>
</dbReference>
<dbReference type="PANTHER" id="PTHR43982:SF1">
    <property type="entry name" value="UBIQUITIN CARBOXYL-TERMINAL HYDROLASE 14"/>
    <property type="match status" value="1"/>
</dbReference>
<keyword evidence="5" id="KW-0378">Hydrolase</keyword>
<dbReference type="GO" id="GO:0043161">
    <property type="term" value="P:proteasome-mediated ubiquitin-dependent protein catabolic process"/>
    <property type="evidence" value="ECO:0007669"/>
    <property type="project" value="InterPro"/>
</dbReference>
<evidence type="ECO:0000256" key="3">
    <source>
        <dbReference type="ARBA" id="ARBA00022670"/>
    </source>
</evidence>
<evidence type="ECO:0000313" key="9">
    <source>
        <dbReference type="Proteomes" id="UP000267251"/>
    </source>
</evidence>
<organism evidence="8 9">
    <name type="scientific">Piptocephalis cylindrospora</name>
    <dbReference type="NCBI Taxonomy" id="1907219"/>
    <lineage>
        <taxon>Eukaryota</taxon>
        <taxon>Fungi</taxon>
        <taxon>Fungi incertae sedis</taxon>
        <taxon>Zoopagomycota</taxon>
        <taxon>Zoopagomycotina</taxon>
        <taxon>Zoopagomycetes</taxon>
        <taxon>Zoopagales</taxon>
        <taxon>Piptocephalidaceae</taxon>
        <taxon>Piptocephalis</taxon>
    </lineage>
</organism>
<dbReference type="PROSITE" id="PS00972">
    <property type="entry name" value="USP_1"/>
    <property type="match status" value="1"/>
</dbReference>
<dbReference type="PROSITE" id="PS50235">
    <property type="entry name" value="USP_3"/>
    <property type="match status" value="1"/>
</dbReference>
<keyword evidence="9" id="KW-1185">Reference proteome</keyword>
<dbReference type="EMBL" id="KZ987887">
    <property type="protein sequence ID" value="RKP14093.1"/>
    <property type="molecule type" value="Genomic_DNA"/>
</dbReference>
<proteinExistence type="predicted"/>
<gene>
    <name evidence="8" type="ORF">BJ684DRAFT_15569</name>
</gene>
<evidence type="ECO:0000256" key="4">
    <source>
        <dbReference type="ARBA" id="ARBA00022786"/>
    </source>
</evidence>
<comment type="catalytic activity">
    <reaction evidence="1">
        <text>Thiol-dependent hydrolysis of ester, thioester, amide, peptide and isopeptide bonds formed by the C-terminal Gly of ubiquitin (a 76-residue protein attached to proteins as an intracellular targeting signal).</text>
        <dbReference type="EC" id="3.4.19.12"/>
    </reaction>
</comment>
<dbReference type="GO" id="GO:0004843">
    <property type="term" value="F:cysteine-type deubiquitinase activity"/>
    <property type="evidence" value="ECO:0007669"/>
    <property type="project" value="UniProtKB-EC"/>
</dbReference>
<accession>A0A4P9Y579</accession>
<dbReference type="SUPFAM" id="SSF54001">
    <property type="entry name" value="Cysteine proteinases"/>
    <property type="match status" value="1"/>
</dbReference>
<evidence type="ECO:0000256" key="5">
    <source>
        <dbReference type="ARBA" id="ARBA00022801"/>
    </source>
</evidence>
<dbReference type="Gene3D" id="3.90.70.10">
    <property type="entry name" value="Cysteine proteinases"/>
    <property type="match status" value="1"/>
</dbReference>
<sequence>GHAFMMMGTVGELPKPPASKTVFVEDLSDADLAKAIKIPTGMANLGNTCYANATIQCLRSIPEVKTGLENFKGTSNPGTGGDLAKVTGSLFRSLRVNGEPVIPMRFIAILRQLFPNFAEPGQGGVFAQQDAEESSTVHVASRSATNVT</sequence>
<dbReference type="InterPro" id="IPR038765">
    <property type="entry name" value="Papain-like_cys_pep_sf"/>
</dbReference>
<dbReference type="InterPro" id="IPR018200">
    <property type="entry name" value="USP_CS"/>
</dbReference>
<dbReference type="GO" id="GO:0016579">
    <property type="term" value="P:protein deubiquitination"/>
    <property type="evidence" value="ECO:0007669"/>
    <property type="project" value="InterPro"/>
</dbReference>
<feature type="domain" description="USP" evidence="7">
    <location>
        <begin position="40"/>
        <end position="148"/>
    </location>
</feature>
<feature type="non-terminal residue" evidence="8">
    <location>
        <position position="1"/>
    </location>
</feature>